<comment type="similarity">
    <text evidence="2">Belongs to the rad17/RAD24 family.</text>
</comment>
<dbReference type="InterPro" id="IPR004582">
    <property type="entry name" value="Checkpoint_prot_Rad17_Rad24"/>
</dbReference>
<dbReference type="GO" id="GO:0003689">
    <property type="term" value="F:DNA clamp loader activity"/>
    <property type="evidence" value="ECO:0007669"/>
    <property type="project" value="TreeGrafter"/>
</dbReference>
<dbReference type="EMBL" id="JAOPGA020000191">
    <property type="protein sequence ID" value="KAL0477510.1"/>
    <property type="molecule type" value="Genomic_DNA"/>
</dbReference>
<dbReference type="InterPro" id="IPR057927">
    <property type="entry name" value="RAD24-like_helical"/>
</dbReference>
<dbReference type="GO" id="GO:0000077">
    <property type="term" value="P:DNA damage checkpoint signaling"/>
    <property type="evidence" value="ECO:0007669"/>
    <property type="project" value="TreeGrafter"/>
</dbReference>
<dbReference type="PANTHER" id="PTHR12172">
    <property type="entry name" value="CELL CYCLE CHECKPOINT PROTEIN RAD17"/>
    <property type="match status" value="1"/>
</dbReference>
<feature type="region of interest" description="Disordered" evidence="8">
    <location>
        <begin position="26"/>
        <end position="122"/>
    </location>
</feature>
<feature type="compositionally biased region" description="Basic residues" evidence="8">
    <location>
        <begin position="27"/>
        <end position="40"/>
    </location>
</feature>
<organism evidence="10 11">
    <name type="scientific">Acrasis kona</name>
    <dbReference type="NCBI Taxonomy" id="1008807"/>
    <lineage>
        <taxon>Eukaryota</taxon>
        <taxon>Discoba</taxon>
        <taxon>Heterolobosea</taxon>
        <taxon>Tetramitia</taxon>
        <taxon>Eutetramitia</taxon>
        <taxon>Acrasidae</taxon>
        <taxon>Acrasis</taxon>
    </lineage>
</organism>
<dbReference type="GO" id="GO:0005634">
    <property type="term" value="C:nucleus"/>
    <property type="evidence" value="ECO:0007669"/>
    <property type="project" value="UniProtKB-SubCell"/>
</dbReference>
<dbReference type="Proteomes" id="UP001431209">
    <property type="component" value="Unassembled WGS sequence"/>
</dbReference>
<feature type="region of interest" description="Disordered" evidence="8">
    <location>
        <begin position="364"/>
        <end position="390"/>
    </location>
</feature>
<sequence length="701" mass="79769">MSGWHKKPTSRRKVVGDTDEEIEVNIKKKPKKKAVKKPLKLRPSQDTDIDFNHSSQSSQALTQSDDESPIKKNELIVVDDDSPNDFSEISRNKPLVKRKTKTTPKQKNKQTKTNPTDNKLWCNKYSPRLGQDIKVHQNKVKAVSAWINASVQGNNDGQILLLVGPPGAGKATMIDVLLQNYNVIKYQHDVQSDEWGERNKGYQSRMSHFREFMSQATRYSLLSLTSKEAPRSNQTFVVIDELPFAKPKSAQHNERHDILTHFLTRHNAARSPLIIIHHTFKSSTVHADIWANYPKGFVNSHQVTKIDINPMTTACIKKILTNVYEKEKISRSIIEAISASADGDLRHAIQQLQFVCLPSSFKPKPKKVKSTKMFKKSDDDEDDECDDDDDTSRDTFIDLFHATGRVLHGKRNPDGTLERNLERDVLDKIHAQEDAQVNYLFQNYLNFMGEDMDALQKCSDSMSMADTFAQPGEDVNDRRFYLYSFLISNKGYQHHNKNNTLRSRFQSITAPKIRSVEIEKSSKSSQLLNCLDHDFYADHGHHRDAFMGNVVPFIGLINPRHPISDILTKYKKGKLDLGDDSCDLNVRDQAEMDDEDEAVSKPQATDNDTVEADVGIGDNDEDVNNPQATDNVIIEGDIGIGDNFDDIDDFDDEKTSENPNVPEDEIEILIDDEDITFDDEDVAFDDEDITFDDFDEIEFLE</sequence>
<feature type="compositionally biased region" description="Basic residues" evidence="8">
    <location>
        <begin position="94"/>
        <end position="110"/>
    </location>
</feature>
<keyword evidence="11" id="KW-1185">Reference proteome</keyword>
<keyword evidence="3" id="KW-0547">Nucleotide-binding</keyword>
<evidence type="ECO:0000256" key="2">
    <source>
        <dbReference type="ARBA" id="ARBA00006168"/>
    </source>
</evidence>
<dbReference type="GO" id="GO:0003682">
    <property type="term" value="F:chromatin binding"/>
    <property type="evidence" value="ECO:0007669"/>
    <property type="project" value="TreeGrafter"/>
</dbReference>
<dbReference type="Pfam" id="PF03215">
    <property type="entry name" value="Rad17"/>
    <property type="match status" value="1"/>
</dbReference>
<keyword evidence="7" id="KW-0131">Cell cycle</keyword>
<evidence type="ECO:0000256" key="7">
    <source>
        <dbReference type="ARBA" id="ARBA00023306"/>
    </source>
</evidence>
<dbReference type="InterPro" id="IPR027417">
    <property type="entry name" value="P-loop_NTPase"/>
</dbReference>
<evidence type="ECO:0000256" key="6">
    <source>
        <dbReference type="ARBA" id="ARBA00023242"/>
    </source>
</evidence>
<dbReference type="PANTHER" id="PTHR12172:SF0">
    <property type="entry name" value="CELL CYCLE CHECKPOINT PROTEIN RAD17"/>
    <property type="match status" value="1"/>
</dbReference>
<keyword evidence="6" id="KW-0539">Nucleus</keyword>
<feature type="region of interest" description="Disordered" evidence="8">
    <location>
        <begin position="591"/>
        <end position="611"/>
    </location>
</feature>
<accession>A0AAW2YKX2</accession>
<evidence type="ECO:0000313" key="10">
    <source>
        <dbReference type="EMBL" id="KAL0477510.1"/>
    </source>
</evidence>
<evidence type="ECO:0000256" key="1">
    <source>
        <dbReference type="ARBA" id="ARBA00004123"/>
    </source>
</evidence>
<dbReference type="GO" id="GO:0006281">
    <property type="term" value="P:DNA repair"/>
    <property type="evidence" value="ECO:0007669"/>
    <property type="project" value="InterPro"/>
</dbReference>
<evidence type="ECO:0000256" key="4">
    <source>
        <dbReference type="ARBA" id="ARBA00022763"/>
    </source>
</evidence>
<comment type="subcellular location">
    <subcellularLocation>
        <location evidence="1">Nucleus</location>
    </subcellularLocation>
</comment>
<dbReference type="GO" id="GO:0005524">
    <property type="term" value="F:ATP binding"/>
    <property type="evidence" value="ECO:0007669"/>
    <property type="project" value="UniProtKB-KW"/>
</dbReference>
<reference evidence="10 11" key="1">
    <citation type="submission" date="2024-03" db="EMBL/GenBank/DDBJ databases">
        <title>The Acrasis kona genome and developmental transcriptomes reveal deep origins of eukaryotic multicellular pathways.</title>
        <authorList>
            <person name="Sheikh S."/>
            <person name="Fu C.-J."/>
            <person name="Brown M.W."/>
            <person name="Baldauf S.L."/>
        </authorList>
    </citation>
    <scope>NUCLEOTIDE SEQUENCE [LARGE SCALE GENOMIC DNA]</scope>
    <source>
        <strain evidence="10 11">ATCC MYA-3509</strain>
    </source>
</reference>
<keyword evidence="4" id="KW-0227">DNA damage</keyword>
<dbReference type="Pfam" id="PF25812">
    <property type="entry name" value="RAD24_helical"/>
    <property type="match status" value="1"/>
</dbReference>
<evidence type="ECO:0000256" key="5">
    <source>
        <dbReference type="ARBA" id="ARBA00022840"/>
    </source>
</evidence>
<feature type="compositionally biased region" description="Basic residues" evidence="8">
    <location>
        <begin position="364"/>
        <end position="374"/>
    </location>
</feature>
<dbReference type="Gene3D" id="3.40.50.300">
    <property type="entry name" value="P-loop containing nucleotide triphosphate hydrolases"/>
    <property type="match status" value="1"/>
</dbReference>
<evidence type="ECO:0000256" key="8">
    <source>
        <dbReference type="SAM" id="MobiDB-lite"/>
    </source>
</evidence>
<dbReference type="GO" id="GO:0033314">
    <property type="term" value="P:mitotic DNA replication checkpoint signaling"/>
    <property type="evidence" value="ECO:0007669"/>
    <property type="project" value="TreeGrafter"/>
</dbReference>
<feature type="compositionally biased region" description="Polar residues" evidence="8">
    <location>
        <begin position="52"/>
        <end position="63"/>
    </location>
</feature>
<gene>
    <name evidence="10" type="ORF">AKO1_010853</name>
</gene>
<feature type="compositionally biased region" description="Acidic residues" evidence="8">
    <location>
        <begin position="379"/>
        <end position="390"/>
    </location>
</feature>
<protein>
    <submittedName>
        <fullName evidence="10">Cell cycle checkpoint protein RAD17</fullName>
    </submittedName>
</protein>
<feature type="compositionally biased region" description="Basic residues" evidence="8">
    <location>
        <begin position="1"/>
        <end position="13"/>
    </location>
</feature>
<name>A0AAW2YKX2_9EUKA</name>
<evidence type="ECO:0000259" key="9">
    <source>
        <dbReference type="Pfam" id="PF25812"/>
    </source>
</evidence>
<dbReference type="AlphaFoldDB" id="A0AAW2YKX2"/>
<evidence type="ECO:0000256" key="3">
    <source>
        <dbReference type="ARBA" id="ARBA00022741"/>
    </source>
</evidence>
<feature type="domain" description="Checkpoint protein RAD24-like helical bundle" evidence="9">
    <location>
        <begin position="396"/>
        <end position="483"/>
    </location>
</feature>
<evidence type="ECO:0000313" key="11">
    <source>
        <dbReference type="Proteomes" id="UP001431209"/>
    </source>
</evidence>
<keyword evidence="5" id="KW-0067">ATP-binding</keyword>
<comment type="caution">
    <text evidence="10">The sequence shown here is derived from an EMBL/GenBank/DDBJ whole genome shotgun (WGS) entry which is preliminary data.</text>
</comment>
<proteinExistence type="inferred from homology"/>
<feature type="region of interest" description="Disordered" evidence="8">
    <location>
        <begin position="1"/>
        <end position="20"/>
    </location>
</feature>
<dbReference type="SUPFAM" id="SSF52540">
    <property type="entry name" value="P-loop containing nucleoside triphosphate hydrolases"/>
    <property type="match status" value="1"/>
</dbReference>